<dbReference type="PANTHER" id="PTHR21595">
    <property type="entry name" value="PATRONIN"/>
    <property type="match status" value="1"/>
</dbReference>
<dbReference type="GO" id="GO:0031122">
    <property type="term" value="P:cytoplasmic microtubule organization"/>
    <property type="evidence" value="ECO:0007669"/>
    <property type="project" value="TreeGrafter"/>
</dbReference>
<protein>
    <recommendedName>
        <fullName evidence="1">CASAMP N-terminal domain-containing protein</fullName>
    </recommendedName>
</protein>
<dbReference type="Pfam" id="PF25532">
    <property type="entry name" value="CH_CAMSAP2_N"/>
    <property type="match status" value="1"/>
</dbReference>
<accession>A0A9N7TIY0</accession>
<dbReference type="AlphaFoldDB" id="A0A9N7TIY0"/>
<dbReference type="Proteomes" id="UP001153269">
    <property type="component" value="Unassembled WGS sequence"/>
</dbReference>
<evidence type="ECO:0000313" key="3">
    <source>
        <dbReference type="Proteomes" id="UP001153269"/>
    </source>
</evidence>
<dbReference type="InterPro" id="IPR058042">
    <property type="entry name" value="CAMSAP_N"/>
</dbReference>
<name>A0A9N7TIY0_PLEPL</name>
<proteinExistence type="predicted"/>
<dbReference type="GO" id="GO:0036449">
    <property type="term" value="C:microtubule minus-end"/>
    <property type="evidence" value="ECO:0007669"/>
    <property type="project" value="TreeGrafter"/>
</dbReference>
<keyword evidence="3" id="KW-1185">Reference proteome</keyword>
<dbReference type="GO" id="GO:0005516">
    <property type="term" value="F:calmodulin binding"/>
    <property type="evidence" value="ECO:0007669"/>
    <property type="project" value="InterPro"/>
</dbReference>
<organism evidence="2 3">
    <name type="scientific">Pleuronectes platessa</name>
    <name type="common">European plaice</name>
    <dbReference type="NCBI Taxonomy" id="8262"/>
    <lineage>
        <taxon>Eukaryota</taxon>
        <taxon>Metazoa</taxon>
        <taxon>Chordata</taxon>
        <taxon>Craniata</taxon>
        <taxon>Vertebrata</taxon>
        <taxon>Euteleostomi</taxon>
        <taxon>Actinopterygii</taxon>
        <taxon>Neopterygii</taxon>
        <taxon>Teleostei</taxon>
        <taxon>Neoteleostei</taxon>
        <taxon>Acanthomorphata</taxon>
        <taxon>Carangaria</taxon>
        <taxon>Pleuronectiformes</taxon>
        <taxon>Pleuronectoidei</taxon>
        <taxon>Pleuronectidae</taxon>
        <taxon>Pleuronectes</taxon>
    </lineage>
</organism>
<gene>
    <name evidence="2" type="ORF">PLEPLA_LOCUS1608</name>
</gene>
<comment type="caution">
    <text evidence="2">The sequence shown here is derived from an EMBL/GenBank/DDBJ whole genome shotgun (WGS) entry which is preliminary data.</text>
</comment>
<evidence type="ECO:0000313" key="2">
    <source>
        <dbReference type="EMBL" id="CAB1413905.1"/>
    </source>
</evidence>
<evidence type="ECO:0000259" key="1">
    <source>
        <dbReference type="Pfam" id="PF25532"/>
    </source>
</evidence>
<sequence>MEDSPGAMKRTCPVPEIKPLDQYDISRAKICASVRWLLSKSYGSAGTHTPEPARITAAAAAAWAGRFMIHPRSSELEVSRFYLGMRPPASSRSPPILIPGARAPPARSMQRHCSRTMRTILR</sequence>
<dbReference type="GO" id="GO:0007026">
    <property type="term" value="P:negative regulation of microtubule depolymerization"/>
    <property type="evidence" value="ECO:0007669"/>
    <property type="project" value="TreeGrafter"/>
</dbReference>
<dbReference type="EMBL" id="CADEAL010000077">
    <property type="protein sequence ID" value="CAB1413905.1"/>
    <property type="molecule type" value="Genomic_DNA"/>
</dbReference>
<feature type="domain" description="CASAMP N-terminal" evidence="1">
    <location>
        <begin position="14"/>
        <end position="45"/>
    </location>
</feature>
<dbReference type="InterPro" id="IPR032940">
    <property type="entry name" value="CAMSAP"/>
</dbReference>
<dbReference type="PANTHER" id="PTHR21595:SF2">
    <property type="entry name" value="CALMODULIN-REGULATED SPECTRIN-ASSOCIATED PROTEIN 3"/>
    <property type="match status" value="1"/>
</dbReference>
<dbReference type="GO" id="GO:0051011">
    <property type="term" value="F:microtubule minus-end binding"/>
    <property type="evidence" value="ECO:0007669"/>
    <property type="project" value="TreeGrafter"/>
</dbReference>
<reference evidence="2" key="1">
    <citation type="submission" date="2020-03" db="EMBL/GenBank/DDBJ databases">
        <authorList>
            <person name="Weist P."/>
        </authorList>
    </citation>
    <scope>NUCLEOTIDE SEQUENCE</scope>
</reference>